<gene>
    <name evidence="2" type="ORF">K457DRAFT_117683</name>
</gene>
<proteinExistence type="inferred from homology"/>
<name>A0A197JIZ9_9FUNG</name>
<dbReference type="AlphaFoldDB" id="A0A197JIZ9"/>
<dbReference type="Proteomes" id="UP000078512">
    <property type="component" value="Unassembled WGS sequence"/>
</dbReference>
<comment type="similarity">
    <text evidence="1">Belongs to the caleosin family.</text>
</comment>
<dbReference type="GO" id="GO:0005509">
    <property type="term" value="F:calcium ion binding"/>
    <property type="evidence" value="ECO:0007669"/>
    <property type="project" value="TreeGrafter"/>
</dbReference>
<keyword evidence="3" id="KW-1185">Reference proteome</keyword>
<dbReference type="STRING" id="1314771.A0A197JIZ9"/>
<dbReference type="Pfam" id="PF05042">
    <property type="entry name" value="Caleosin"/>
    <property type="match status" value="1"/>
</dbReference>
<dbReference type="PANTHER" id="PTHR31495">
    <property type="entry name" value="PEROXYGENASE 3-RELATED"/>
    <property type="match status" value="1"/>
</dbReference>
<evidence type="ECO:0000313" key="3">
    <source>
        <dbReference type="Proteomes" id="UP000078512"/>
    </source>
</evidence>
<reference evidence="2 3" key="1">
    <citation type="submission" date="2016-05" db="EMBL/GenBank/DDBJ databases">
        <title>Genome sequencing reveals origins of a unique bacterial endosymbiosis in the earliest lineages of terrestrial Fungi.</title>
        <authorList>
            <consortium name="DOE Joint Genome Institute"/>
            <person name="Uehling J."/>
            <person name="Gryganskyi A."/>
            <person name="Hameed K."/>
            <person name="Tschaplinski T."/>
            <person name="Misztal P."/>
            <person name="Wu S."/>
            <person name="Desiro A."/>
            <person name="Vande Pol N."/>
            <person name="Du Z.-Y."/>
            <person name="Zienkiewicz A."/>
            <person name="Zienkiewicz K."/>
            <person name="Morin E."/>
            <person name="Tisserant E."/>
            <person name="Splivallo R."/>
            <person name="Hainaut M."/>
            <person name="Henrissat B."/>
            <person name="Ohm R."/>
            <person name="Kuo A."/>
            <person name="Yan J."/>
            <person name="Lipzen A."/>
            <person name="Nolan M."/>
            <person name="Labutti K."/>
            <person name="Barry K."/>
            <person name="Goldstein A."/>
            <person name="Labbe J."/>
            <person name="Schadt C."/>
            <person name="Tuskan G."/>
            <person name="Grigoriev I."/>
            <person name="Martin F."/>
            <person name="Vilgalys R."/>
            <person name="Bonito G."/>
        </authorList>
    </citation>
    <scope>NUCLEOTIDE SEQUENCE [LARGE SCALE GENOMIC DNA]</scope>
    <source>
        <strain evidence="2 3">AG-77</strain>
    </source>
</reference>
<evidence type="ECO:0000313" key="2">
    <source>
        <dbReference type="EMBL" id="OAQ24349.1"/>
    </source>
</evidence>
<dbReference type="OrthoDB" id="640742at2759"/>
<sequence>MSPDIQVSLSEQPTTFERKPFLQDRSVRHRFVELGTARVNVAATPAHPDGTLNENWAEQHSHKTVLQQHCSFFDSDGDGVIWPLDTFRGFHALGFNLFLSLLAVFVTHFNFSYPTAPSWVPDPFFRIWISRIHKDKHGSDSGTYDTEGRFVPQHFEDIFTKYAPPGQDGLTFDDVCRMLRGQRVIMDPIGWFGAFFEWLATYLMLWPEDGVMKKEDIRRIYDGSLFHVMAERRKAKVPKN</sequence>
<evidence type="ECO:0000256" key="1">
    <source>
        <dbReference type="ARBA" id="ARBA00006765"/>
    </source>
</evidence>
<dbReference type="InterPro" id="IPR007736">
    <property type="entry name" value="Caleosin-related"/>
</dbReference>
<accession>A0A197JIZ9</accession>
<organism evidence="2 3">
    <name type="scientific">Linnemannia elongata AG-77</name>
    <dbReference type="NCBI Taxonomy" id="1314771"/>
    <lineage>
        <taxon>Eukaryota</taxon>
        <taxon>Fungi</taxon>
        <taxon>Fungi incertae sedis</taxon>
        <taxon>Mucoromycota</taxon>
        <taxon>Mortierellomycotina</taxon>
        <taxon>Mortierellomycetes</taxon>
        <taxon>Mortierellales</taxon>
        <taxon>Mortierellaceae</taxon>
        <taxon>Linnemannia</taxon>
    </lineage>
</organism>
<protein>
    <submittedName>
        <fullName evidence="2">Caleosin domain-containing protein</fullName>
    </submittedName>
</protein>
<dbReference type="PANTHER" id="PTHR31495:SF0">
    <property type="entry name" value="BINDING PROTEIN CALEOSIN, PUTATIVE (AFU_ORTHOLOGUE AFUA_5G13750)-RELATED"/>
    <property type="match status" value="1"/>
</dbReference>
<dbReference type="EMBL" id="KV442096">
    <property type="protein sequence ID" value="OAQ24349.1"/>
    <property type="molecule type" value="Genomic_DNA"/>
</dbReference>
<dbReference type="GO" id="GO:0004497">
    <property type="term" value="F:monooxygenase activity"/>
    <property type="evidence" value="ECO:0007669"/>
    <property type="project" value="TreeGrafter"/>
</dbReference>